<dbReference type="PRINTS" id="PR01536">
    <property type="entry name" value="INTRLKN1R12F"/>
</dbReference>
<evidence type="ECO:0000256" key="8">
    <source>
        <dbReference type="ARBA" id="ARBA00023319"/>
    </source>
</evidence>
<dbReference type="Gene3D" id="2.60.40.10">
    <property type="entry name" value="Immunoglobulins"/>
    <property type="match status" value="3"/>
</dbReference>
<dbReference type="PRINTS" id="PR01537">
    <property type="entry name" value="INTRLKN1R1F"/>
</dbReference>
<dbReference type="AlphaFoldDB" id="A0A3P8QPK0"/>
<keyword evidence="6" id="KW-1015">Disulfide bond</keyword>
<proteinExistence type="inferred from homology"/>
<dbReference type="Ensembl" id="ENSACLT00000031643.2">
    <property type="protein sequence ID" value="ENSACLP00000030922.2"/>
    <property type="gene ID" value="ENSACLG00000020959.2"/>
</dbReference>
<feature type="transmembrane region" description="Helical" evidence="10">
    <location>
        <begin position="352"/>
        <end position="374"/>
    </location>
</feature>
<reference evidence="13" key="1">
    <citation type="submission" date="2018-05" db="EMBL/GenBank/DDBJ databases">
        <authorList>
            <person name="Datahose"/>
        </authorList>
    </citation>
    <scope>NUCLEOTIDE SEQUENCE</scope>
</reference>
<evidence type="ECO:0000256" key="2">
    <source>
        <dbReference type="ARBA" id="ARBA00022729"/>
    </source>
</evidence>
<dbReference type="Proteomes" id="UP000265100">
    <property type="component" value="Chromosome 1"/>
</dbReference>
<organism evidence="13 14">
    <name type="scientific">Astatotilapia calliptera</name>
    <name type="common">Eastern happy</name>
    <name type="synonym">Chromis callipterus</name>
    <dbReference type="NCBI Taxonomy" id="8154"/>
    <lineage>
        <taxon>Eukaryota</taxon>
        <taxon>Metazoa</taxon>
        <taxon>Chordata</taxon>
        <taxon>Craniata</taxon>
        <taxon>Vertebrata</taxon>
        <taxon>Euteleostomi</taxon>
        <taxon>Actinopterygii</taxon>
        <taxon>Neopterygii</taxon>
        <taxon>Teleostei</taxon>
        <taxon>Neoteleostei</taxon>
        <taxon>Acanthomorphata</taxon>
        <taxon>Ovalentaria</taxon>
        <taxon>Cichlomorphae</taxon>
        <taxon>Cichliformes</taxon>
        <taxon>Cichlidae</taxon>
        <taxon>African cichlids</taxon>
        <taxon>Pseudocrenilabrinae</taxon>
        <taxon>Haplochromini</taxon>
        <taxon>Astatotilapia</taxon>
    </lineage>
</organism>
<keyword evidence="5" id="KW-0520">NAD</keyword>
<comment type="similarity">
    <text evidence="1">Belongs to the interleukin-1 receptor family.</text>
</comment>
<dbReference type="Bgee" id="ENSACLG00000020959">
    <property type="expression patterns" value="Expressed in spleen and 2 other cell types or tissues"/>
</dbReference>
<evidence type="ECO:0000256" key="9">
    <source>
        <dbReference type="SAM" id="MobiDB-lite"/>
    </source>
</evidence>
<keyword evidence="7" id="KW-0325">Glycoprotein</keyword>
<evidence type="ECO:0008006" key="15">
    <source>
        <dbReference type="Google" id="ProtNLM"/>
    </source>
</evidence>
<evidence type="ECO:0000259" key="12">
    <source>
        <dbReference type="PROSITE" id="PS50835"/>
    </source>
</evidence>
<dbReference type="PROSITE" id="PS50104">
    <property type="entry name" value="TIR"/>
    <property type="match status" value="1"/>
</dbReference>
<keyword evidence="8" id="KW-0393">Immunoglobulin domain</keyword>
<keyword evidence="14" id="KW-1185">Reference proteome</keyword>
<dbReference type="InterPro" id="IPR003599">
    <property type="entry name" value="Ig_sub"/>
</dbReference>
<evidence type="ECO:0000256" key="4">
    <source>
        <dbReference type="ARBA" id="ARBA00022801"/>
    </source>
</evidence>
<dbReference type="PANTHER" id="PTHR11890">
    <property type="entry name" value="INTERLEUKIN-1 RECEPTOR FAMILY MEMBER"/>
    <property type="match status" value="1"/>
</dbReference>
<dbReference type="GO" id="GO:0004908">
    <property type="term" value="F:interleukin-1 receptor activity"/>
    <property type="evidence" value="ECO:0007669"/>
    <property type="project" value="InterPro"/>
</dbReference>
<evidence type="ECO:0000256" key="6">
    <source>
        <dbReference type="ARBA" id="ARBA00023157"/>
    </source>
</evidence>
<sequence>MFPGTLKKSFKSARFLSDILKHFVQAALELVHVIILINDTLKLFHFAGVCPQSPKEIRVKEGEIVAEFFKECDHNETLWRSFTKQGMHLHNNTPAAEHRQMGVMVQQGILVILSASEKNEGNYSCSLKNSSKQSWISLKVYTAQSRDSEQMNQISKECYTEELCKLYCPEIFFPSNTLNITRSGITWHKEGGSSPKDGNFPSVKKEDSGNYTCTRSYLYDGQIYNMTSTVKLDVQPSKKTKKAVIISPEDKQVFEVDLGSTVVIDCKAVMMSKMDDLFWLSGSSFVDTDTSLPVFYNDTRVISTEEIRRRTSLIFRKVSEDDLSKNYTCKLQAAYHTSFVTITLKQKPSRSYTSLGVCFVIIVVVTFVTVVIYVKFKIDITLFLRDTLKWSGGISDGKCYDAFLMCYKCDAAGGLNPSDKRWLESVLEDKFGYSLCLYDRDILPGKAIADAVLDCVEQSRAVVLVPVSPDPDPESGLLSAIHEALVERQTRLVFITTETSMASKSDSFPEALQLLSKAGNCVTWKGISSMLTSSSFWKQLRYYLPAPQQAPTVKLLPHTIQDITS</sequence>
<evidence type="ECO:0000256" key="1">
    <source>
        <dbReference type="ARBA" id="ARBA00009752"/>
    </source>
</evidence>
<dbReference type="PROSITE" id="PS50835">
    <property type="entry name" value="IG_LIKE"/>
    <property type="match status" value="1"/>
</dbReference>
<dbReference type="InterPro" id="IPR015621">
    <property type="entry name" value="IL-1_rcpt_fam"/>
</dbReference>
<keyword evidence="10" id="KW-1133">Transmembrane helix</keyword>
<name>A0A3P8QPK0_ASTCA</name>
<reference evidence="13" key="2">
    <citation type="submission" date="2025-08" db="UniProtKB">
        <authorList>
            <consortium name="Ensembl"/>
        </authorList>
    </citation>
    <scope>IDENTIFICATION</scope>
</reference>
<keyword evidence="3" id="KW-0677">Repeat</keyword>
<dbReference type="GeneTree" id="ENSGT01090000259985"/>
<dbReference type="InterPro" id="IPR035897">
    <property type="entry name" value="Toll_tir_struct_dom_sf"/>
</dbReference>
<keyword evidence="10" id="KW-0812">Transmembrane</keyword>
<dbReference type="GO" id="GO:0016787">
    <property type="term" value="F:hydrolase activity"/>
    <property type="evidence" value="ECO:0007669"/>
    <property type="project" value="UniProtKB-KW"/>
</dbReference>
<dbReference type="STRING" id="8154.ENSACLP00000030922"/>
<dbReference type="Gene3D" id="3.40.50.10140">
    <property type="entry name" value="Toll/interleukin-1 receptor homology (TIR) domain"/>
    <property type="match status" value="1"/>
</dbReference>
<dbReference type="InterPro" id="IPR007110">
    <property type="entry name" value="Ig-like_dom"/>
</dbReference>
<dbReference type="Pfam" id="PF01582">
    <property type="entry name" value="TIR"/>
    <property type="match status" value="1"/>
</dbReference>
<evidence type="ECO:0000313" key="14">
    <source>
        <dbReference type="Proteomes" id="UP000265100"/>
    </source>
</evidence>
<dbReference type="SUPFAM" id="SSF52200">
    <property type="entry name" value="Toll/Interleukin receptor TIR domain"/>
    <property type="match status" value="1"/>
</dbReference>
<dbReference type="InterPro" id="IPR013783">
    <property type="entry name" value="Ig-like_fold"/>
</dbReference>
<dbReference type="SUPFAM" id="SSF48726">
    <property type="entry name" value="Immunoglobulin"/>
    <property type="match status" value="2"/>
</dbReference>
<evidence type="ECO:0000256" key="10">
    <source>
        <dbReference type="SAM" id="Phobius"/>
    </source>
</evidence>
<dbReference type="PANTHER" id="PTHR11890:SF6">
    <property type="entry name" value="INTERLEUKIN-18 RECEPTOR 1"/>
    <property type="match status" value="1"/>
</dbReference>
<keyword evidence="4" id="KW-0378">Hydrolase</keyword>
<feature type="domain" description="Ig-like" evidence="12">
    <location>
        <begin position="248"/>
        <end position="343"/>
    </location>
</feature>
<feature type="domain" description="TIR" evidence="11">
    <location>
        <begin position="398"/>
        <end position="544"/>
    </location>
</feature>
<feature type="region of interest" description="Disordered" evidence="9">
    <location>
        <begin position="188"/>
        <end position="207"/>
    </location>
</feature>
<evidence type="ECO:0000313" key="13">
    <source>
        <dbReference type="Ensembl" id="ENSACLP00000030922.2"/>
    </source>
</evidence>
<reference evidence="13" key="3">
    <citation type="submission" date="2025-09" db="UniProtKB">
        <authorList>
            <consortium name="Ensembl"/>
        </authorList>
    </citation>
    <scope>IDENTIFICATION</scope>
</reference>
<protein>
    <recommendedName>
        <fullName evidence="15">Interleukin 18 receptor 1</fullName>
    </recommendedName>
</protein>
<evidence type="ECO:0000256" key="5">
    <source>
        <dbReference type="ARBA" id="ARBA00023027"/>
    </source>
</evidence>
<dbReference type="InterPro" id="IPR000157">
    <property type="entry name" value="TIR_dom"/>
</dbReference>
<dbReference type="InterPro" id="IPR004074">
    <property type="entry name" value="IL-1_rcpt_I/II-typ"/>
</dbReference>
<keyword evidence="10" id="KW-0472">Membrane</keyword>
<evidence type="ECO:0000259" key="11">
    <source>
        <dbReference type="PROSITE" id="PS50104"/>
    </source>
</evidence>
<dbReference type="InterPro" id="IPR036179">
    <property type="entry name" value="Ig-like_dom_sf"/>
</dbReference>
<accession>A0A3P8QPK0</accession>
<keyword evidence="2" id="KW-0732">Signal</keyword>
<evidence type="ECO:0000256" key="3">
    <source>
        <dbReference type="ARBA" id="ARBA00022737"/>
    </source>
</evidence>
<dbReference type="SMART" id="SM00409">
    <property type="entry name" value="IG"/>
    <property type="match status" value="3"/>
</dbReference>
<evidence type="ECO:0000256" key="7">
    <source>
        <dbReference type="ARBA" id="ARBA00023180"/>
    </source>
</evidence>